<accession>A0A396RQC0</accession>
<feature type="domain" description="BioF2-like acetyltransferase" evidence="1">
    <location>
        <begin position="171"/>
        <end position="295"/>
    </location>
</feature>
<dbReference type="InterPro" id="IPR016181">
    <property type="entry name" value="Acyl_CoA_acyltransferase"/>
</dbReference>
<sequence length="368" mass="40248">MLRPLAEAHFGAAWDDLAAHAAEPNCFAEGWFLDASRALPHGRGDVRLLTVERDGRLIGALPLHIDPEYGRLPIAHVETWLHYHSFLGAPLLRRGHEVAAWRAMLETLDTRPWARGLIHLTGLVEGGPAHRALIAAAKAMRRPCPTVHRIERAALASDMSPDAYYEAHVRKKKRKELKRLAARLGELGVVAWRRFAAGDDVAEWADAYLTLEAKGWKGEAGSALADTPATRAFFHAALAGAGAAGKLDMLRMELEGRPIAMLVNFLSPPGGFAFKTAFDEDFARFSPGVLLQIENLALLDRPDLDWIDSCAVEKHSMIDSVWAERRAIIRVTLPLAGARGAATYALARAAETAAARLRALRSRESAHG</sequence>
<comment type="caution">
    <text evidence="2">The sequence shown here is derived from an EMBL/GenBank/DDBJ whole genome shotgun (WGS) entry which is preliminary data.</text>
</comment>
<dbReference type="GO" id="GO:0016740">
    <property type="term" value="F:transferase activity"/>
    <property type="evidence" value="ECO:0007669"/>
    <property type="project" value="UniProtKB-KW"/>
</dbReference>
<dbReference type="InterPro" id="IPR038740">
    <property type="entry name" value="BioF2-like_GNAT_dom"/>
</dbReference>
<dbReference type="Pfam" id="PF13480">
    <property type="entry name" value="Acetyltransf_6"/>
    <property type="match status" value="1"/>
</dbReference>
<name>A0A396RQC0_9SPHN</name>
<evidence type="ECO:0000313" key="2">
    <source>
        <dbReference type="EMBL" id="RHW18700.1"/>
    </source>
</evidence>
<keyword evidence="3" id="KW-1185">Reference proteome</keyword>
<gene>
    <name evidence="2" type="ORF">D1610_00575</name>
</gene>
<evidence type="ECO:0000313" key="3">
    <source>
        <dbReference type="Proteomes" id="UP000266693"/>
    </source>
</evidence>
<protein>
    <submittedName>
        <fullName evidence="2">GNAT family N-acetyltransferase</fullName>
    </submittedName>
</protein>
<proteinExistence type="predicted"/>
<evidence type="ECO:0000259" key="1">
    <source>
        <dbReference type="Pfam" id="PF13480"/>
    </source>
</evidence>
<dbReference type="AlphaFoldDB" id="A0A396RQC0"/>
<reference evidence="2 3" key="1">
    <citation type="submission" date="2018-08" db="EMBL/GenBank/DDBJ databases">
        <title>The multiple taxonomic identification of Sphingomonas gilva.</title>
        <authorList>
            <person name="Zhu D."/>
            <person name="Zheng S."/>
        </authorList>
    </citation>
    <scope>NUCLEOTIDE SEQUENCE [LARGE SCALE GENOMIC DNA]</scope>
    <source>
        <strain evidence="2 3">ZDH117</strain>
    </source>
</reference>
<dbReference type="EMBL" id="QWLV01000001">
    <property type="protein sequence ID" value="RHW18700.1"/>
    <property type="molecule type" value="Genomic_DNA"/>
</dbReference>
<organism evidence="2 3">
    <name type="scientific">Sphingomonas gilva</name>
    <dbReference type="NCBI Taxonomy" id="2305907"/>
    <lineage>
        <taxon>Bacteria</taxon>
        <taxon>Pseudomonadati</taxon>
        <taxon>Pseudomonadota</taxon>
        <taxon>Alphaproteobacteria</taxon>
        <taxon>Sphingomonadales</taxon>
        <taxon>Sphingomonadaceae</taxon>
        <taxon>Sphingomonas</taxon>
    </lineage>
</organism>
<dbReference type="Proteomes" id="UP000266693">
    <property type="component" value="Unassembled WGS sequence"/>
</dbReference>
<dbReference type="SUPFAM" id="SSF55729">
    <property type="entry name" value="Acyl-CoA N-acyltransferases (Nat)"/>
    <property type="match status" value="1"/>
</dbReference>
<keyword evidence="2" id="KW-0808">Transferase</keyword>